<sequence>MAHEMGKMKEALNFAEAENNSVMVPLGLWHGDAESQGFYQNLIALKIVEEDDDPATVELNWADFSVHVHSLSLGRMSRNMAAFIGNQLGIFRDVELESGGQFWGLSLRIRLGLNITKPLRRLNPASMRTRILSPLTLGFERQLQQTSNLVVQALLSTDPLHLSPCLATRLQQLQSEDNPYSTILLLSLAHLSISINRLPIPHILLRILPYYLLFPNLNR</sequence>
<comment type="caution">
    <text evidence="1">The sequence shown here is derived from an EMBL/GenBank/DDBJ whole genome shotgun (WGS) entry which is preliminary data.</text>
</comment>
<dbReference type="AlphaFoldDB" id="A0AAE1YF26"/>
<proteinExistence type="predicted"/>
<evidence type="ECO:0000313" key="1">
    <source>
        <dbReference type="EMBL" id="KAK4428970.1"/>
    </source>
</evidence>
<protein>
    <submittedName>
        <fullName evidence="1">Uncharacterized protein</fullName>
    </submittedName>
</protein>
<dbReference type="EMBL" id="JACGWO010000004">
    <property type="protein sequence ID" value="KAK4428970.1"/>
    <property type="molecule type" value="Genomic_DNA"/>
</dbReference>
<organism evidence="1 2">
    <name type="scientific">Sesamum alatum</name>
    <dbReference type="NCBI Taxonomy" id="300844"/>
    <lineage>
        <taxon>Eukaryota</taxon>
        <taxon>Viridiplantae</taxon>
        <taxon>Streptophyta</taxon>
        <taxon>Embryophyta</taxon>
        <taxon>Tracheophyta</taxon>
        <taxon>Spermatophyta</taxon>
        <taxon>Magnoliopsida</taxon>
        <taxon>eudicotyledons</taxon>
        <taxon>Gunneridae</taxon>
        <taxon>Pentapetalae</taxon>
        <taxon>asterids</taxon>
        <taxon>lamiids</taxon>
        <taxon>Lamiales</taxon>
        <taxon>Pedaliaceae</taxon>
        <taxon>Sesamum</taxon>
    </lineage>
</organism>
<dbReference type="Proteomes" id="UP001293254">
    <property type="component" value="Unassembled WGS sequence"/>
</dbReference>
<reference evidence="1" key="1">
    <citation type="submission" date="2020-06" db="EMBL/GenBank/DDBJ databases">
        <authorList>
            <person name="Li T."/>
            <person name="Hu X."/>
            <person name="Zhang T."/>
            <person name="Song X."/>
            <person name="Zhang H."/>
            <person name="Dai N."/>
            <person name="Sheng W."/>
            <person name="Hou X."/>
            <person name="Wei L."/>
        </authorList>
    </citation>
    <scope>NUCLEOTIDE SEQUENCE</scope>
    <source>
        <strain evidence="1">3651</strain>
        <tissue evidence="1">Leaf</tissue>
    </source>
</reference>
<accession>A0AAE1YF26</accession>
<name>A0AAE1YF26_9LAMI</name>
<gene>
    <name evidence="1" type="ORF">Salat_1197000</name>
</gene>
<keyword evidence="2" id="KW-1185">Reference proteome</keyword>
<evidence type="ECO:0000313" key="2">
    <source>
        <dbReference type="Proteomes" id="UP001293254"/>
    </source>
</evidence>
<reference evidence="1" key="2">
    <citation type="journal article" date="2024" name="Plant">
        <title>Genomic evolution and insights into agronomic trait innovations of Sesamum species.</title>
        <authorList>
            <person name="Miao H."/>
            <person name="Wang L."/>
            <person name="Qu L."/>
            <person name="Liu H."/>
            <person name="Sun Y."/>
            <person name="Le M."/>
            <person name="Wang Q."/>
            <person name="Wei S."/>
            <person name="Zheng Y."/>
            <person name="Lin W."/>
            <person name="Duan Y."/>
            <person name="Cao H."/>
            <person name="Xiong S."/>
            <person name="Wang X."/>
            <person name="Wei L."/>
            <person name="Li C."/>
            <person name="Ma Q."/>
            <person name="Ju M."/>
            <person name="Zhao R."/>
            <person name="Li G."/>
            <person name="Mu C."/>
            <person name="Tian Q."/>
            <person name="Mei H."/>
            <person name="Zhang T."/>
            <person name="Gao T."/>
            <person name="Zhang H."/>
        </authorList>
    </citation>
    <scope>NUCLEOTIDE SEQUENCE</scope>
    <source>
        <strain evidence="1">3651</strain>
    </source>
</reference>